<organism evidence="3 4">
    <name type="scientific">Caldovatus aquaticus</name>
    <dbReference type="NCBI Taxonomy" id="2865671"/>
    <lineage>
        <taxon>Bacteria</taxon>
        <taxon>Pseudomonadati</taxon>
        <taxon>Pseudomonadota</taxon>
        <taxon>Alphaproteobacteria</taxon>
        <taxon>Acetobacterales</taxon>
        <taxon>Roseomonadaceae</taxon>
        <taxon>Caldovatus</taxon>
    </lineage>
</organism>
<feature type="signal peptide" evidence="2">
    <location>
        <begin position="1"/>
        <end position="25"/>
    </location>
</feature>
<comment type="caution">
    <text evidence="3">The sequence shown here is derived from an EMBL/GenBank/DDBJ whole genome shotgun (WGS) entry which is preliminary data.</text>
</comment>
<name>A0ABS7EXI6_9PROT</name>
<dbReference type="Pfam" id="PF03922">
    <property type="entry name" value="OmpW"/>
    <property type="match status" value="1"/>
</dbReference>
<dbReference type="InterPro" id="IPR011250">
    <property type="entry name" value="OMP/PagP_B-barrel"/>
</dbReference>
<keyword evidence="2" id="KW-0732">Signal</keyword>
<reference evidence="3 4" key="1">
    <citation type="submission" date="2021-08" db="EMBL/GenBank/DDBJ databases">
        <title>Caldovatus sediminis gen. nov., sp. nov., a moderately thermophilic bacterium isolated from a hot spring.</title>
        <authorList>
            <person name="Hu C.-J."/>
            <person name="Li W.-J."/>
            <person name="Xian W.-D."/>
        </authorList>
    </citation>
    <scope>NUCLEOTIDE SEQUENCE [LARGE SCALE GENOMIC DNA]</scope>
    <source>
        <strain evidence="3 4">SYSU G05006</strain>
    </source>
</reference>
<feature type="chain" id="PRO_5046663229" evidence="2">
    <location>
        <begin position="26"/>
        <end position="221"/>
    </location>
</feature>
<dbReference type="Gene3D" id="2.40.160.20">
    <property type="match status" value="1"/>
</dbReference>
<dbReference type="Proteomes" id="UP001519924">
    <property type="component" value="Unassembled WGS sequence"/>
</dbReference>
<protein>
    <submittedName>
        <fullName evidence="3">Outer membrane beta-barrel protein</fullName>
    </submittedName>
</protein>
<dbReference type="PANTHER" id="PTHR36920:SF1">
    <property type="entry name" value="OUTER MEMBRANE PROTEIN W"/>
    <property type="match status" value="1"/>
</dbReference>
<dbReference type="InterPro" id="IPR005618">
    <property type="entry name" value="OMPW"/>
</dbReference>
<dbReference type="PANTHER" id="PTHR36920">
    <property type="match status" value="1"/>
</dbReference>
<keyword evidence="4" id="KW-1185">Reference proteome</keyword>
<dbReference type="SUPFAM" id="SSF56925">
    <property type="entry name" value="OMPA-like"/>
    <property type="match status" value="1"/>
</dbReference>
<dbReference type="EMBL" id="JAHZUY010000002">
    <property type="protein sequence ID" value="MBW8268074.1"/>
    <property type="molecule type" value="Genomic_DNA"/>
</dbReference>
<evidence type="ECO:0000313" key="4">
    <source>
        <dbReference type="Proteomes" id="UP001519924"/>
    </source>
</evidence>
<accession>A0ABS7EXI6</accession>
<proteinExistence type="inferred from homology"/>
<sequence length="221" mass="23184">MWKTIGAVAAAGMLALAAGATPAAAQEAVRGKRAGDLVLGLGVIGVLPESGGSVAAIGGTPEASDSATAQLDLTYFLTPNIALNLIAATTRHDVEVRNSAVGTVDLGHVWVLPPTLTLQYHPLPRSRVSPYLGLGVNYTVFYGEGGGRHPAVTGVDIRNGWALALNAGLDVEIAPNWLFNLDVKRLQFLEPDVRVNTVVGRIDANAELNPWVIGAGVRYRF</sequence>
<evidence type="ECO:0000256" key="1">
    <source>
        <dbReference type="ARBA" id="ARBA00009330"/>
    </source>
</evidence>
<gene>
    <name evidence="3" type="ORF">K1J50_01080</name>
</gene>
<comment type="similarity">
    <text evidence="1">Belongs to the OmpW/AlkL family.</text>
</comment>
<evidence type="ECO:0000313" key="3">
    <source>
        <dbReference type="EMBL" id="MBW8268074.1"/>
    </source>
</evidence>
<evidence type="ECO:0000256" key="2">
    <source>
        <dbReference type="SAM" id="SignalP"/>
    </source>
</evidence>